<keyword evidence="1" id="KW-0472">Membrane</keyword>
<keyword evidence="1" id="KW-0812">Transmembrane</keyword>
<comment type="caution">
    <text evidence="2">The sequence shown here is derived from an EMBL/GenBank/DDBJ whole genome shotgun (WGS) entry which is preliminary data.</text>
</comment>
<proteinExistence type="predicted"/>
<dbReference type="EMBL" id="JAFKGL010000012">
    <property type="protein sequence ID" value="MBN9412772.1"/>
    <property type="molecule type" value="Genomic_DNA"/>
</dbReference>
<dbReference type="AlphaFoldDB" id="A0A8J7PJ92"/>
<reference evidence="2" key="1">
    <citation type="submission" date="2021-02" db="EMBL/GenBank/DDBJ databases">
        <title>Thiocyanate and organic carbon inputs drive convergent selection for specific autotrophic Afipia and Thiobacillus strains within complex microbiomes.</title>
        <authorList>
            <person name="Huddy R.J."/>
            <person name="Sachdeva R."/>
            <person name="Kadzinga F."/>
            <person name="Kantor R.S."/>
            <person name="Harrison S.T.L."/>
            <person name="Banfield J.F."/>
        </authorList>
    </citation>
    <scope>NUCLEOTIDE SEQUENCE</scope>
    <source>
        <strain evidence="2">SCN18_10_11_15_R4_P_38_20</strain>
    </source>
</reference>
<evidence type="ECO:0000313" key="2">
    <source>
        <dbReference type="EMBL" id="MBN9412772.1"/>
    </source>
</evidence>
<evidence type="ECO:0000256" key="1">
    <source>
        <dbReference type="SAM" id="Phobius"/>
    </source>
</evidence>
<dbReference type="Proteomes" id="UP000664414">
    <property type="component" value="Unassembled WGS sequence"/>
</dbReference>
<evidence type="ECO:0000313" key="3">
    <source>
        <dbReference type="Proteomes" id="UP000664414"/>
    </source>
</evidence>
<gene>
    <name evidence="2" type="ORF">J0H12_02440</name>
</gene>
<feature type="transmembrane region" description="Helical" evidence="1">
    <location>
        <begin position="20"/>
        <end position="40"/>
    </location>
</feature>
<dbReference type="InterPro" id="IPR007047">
    <property type="entry name" value="Flp_Fap"/>
</dbReference>
<accession>A0A8J7PJ92</accession>
<name>A0A8J7PJ92_9PROT</name>
<protein>
    <submittedName>
        <fullName evidence="2">Flp family type IVb pilin</fullName>
    </submittedName>
</protein>
<dbReference type="Pfam" id="PF04964">
    <property type="entry name" value="Flp_Fap"/>
    <property type="match status" value="1"/>
</dbReference>
<keyword evidence="1" id="KW-1133">Transmembrane helix</keyword>
<sequence length="55" mass="5918">MKTLIKNFLTQEEGASLVEYAILAALISVVAIGTIGELGTKVEKAFSDIKDKFTT</sequence>
<organism evidence="2 3">
    <name type="scientific">Candidatus Paracaedimonas acanthamoebae</name>
    <dbReference type="NCBI Taxonomy" id="244581"/>
    <lineage>
        <taxon>Bacteria</taxon>
        <taxon>Pseudomonadati</taxon>
        <taxon>Pseudomonadota</taxon>
        <taxon>Alphaproteobacteria</taxon>
        <taxon>Holosporales</taxon>
        <taxon>Caedimonadaceae</taxon>
        <taxon>Candidatus Paracaedimonas</taxon>
    </lineage>
</organism>